<dbReference type="AlphaFoldDB" id="A0A2P7ASE2"/>
<protein>
    <submittedName>
        <fullName evidence="9">Cytochrome C</fullName>
    </submittedName>
</protein>
<evidence type="ECO:0000256" key="1">
    <source>
        <dbReference type="ARBA" id="ARBA00022448"/>
    </source>
</evidence>
<dbReference type="OrthoDB" id="9805828at2"/>
<dbReference type="GO" id="GO:0020037">
    <property type="term" value="F:heme binding"/>
    <property type="evidence" value="ECO:0007669"/>
    <property type="project" value="InterPro"/>
</dbReference>
<keyword evidence="7" id="KW-1133">Transmembrane helix</keyword>
<proteinExistence type="predicted"/>
<evidence type="ECO:0000256" key="7">
    <source>
        <dbReference type="SAM" id="Phobius"/>
    </source>
</evidence>
<evidence type="ECO:0000256" key="2">
    <source>
        <dbReference type="ARBA" id="ARBA00022617"/>
    </source>
</evidence>
<keyword evidence="10" id="KW-1185">Reference proteome</keyword>
<evidence type="ECO:0000256" key="3">
    <source>
        <dbReference type="ARBA" id="ARBA00022723"/>
    </source>
</evidence>
<evidence type="ECO:0000313" key="9">
    <source>
        <dbReference type="EMBL" id="PSH57139.1"/>
    </source>
</evidence>
<dbReference type="InterPro" id="IPR009056">
    <property type="entry name" value="Cyt_c-like_dom"/>
</dbReference>
<evidence type="ECO:0000256" key="5">
    <source>
        <dbReference type="ARBA" id="ARBA00023004"/>
    </source>
</evidence>
<gene>
    <name evidence="9" type="ORF">CU100_17965</name>
</gene>
<keyword evidence="4" id="KW-0249">Electron transport</keyword>
<dbReference type="PANTHER" id="PTHR11961">
    <property type="entry name" value="CYTOCHROME C"/>
    <property type="match status" value="1"/>
</dbReference>
<organism evidence="9 10">
    <name type="scientific">Phyllobacterium endophyticum</name>
    <dbReference type="NCBI Taxonomy" id="1149773"/>
    <lineage>
        <taxon>Bacteria</taxon>
        <taxon>Pseudomonadati</taxon>
        <taxon>Pseudomonadota</taxon>
        <taxon>Alphaproteobacteria</taxon>
        <taxon>Hyphomicrobiales</taxon>
        <taxon>Phyllobacteriaceae</taxon>
        <taxon>Phyllobacterium</taxon>
    </lineage>
</organism>
<keyword evidence="3 6" id="KW-0479">Metal-binding</keyword>
<accession>A0A2P7ASE2</accession>
<feature type="domain" description="Cytochrome c" evidence="8">
    <location>
        <begin position="47"/>
        <end position="146"/>
    </location>
</feature>
<dbReference type="Proteomes" id="UP000241158">
    <property type="component" value="Unassembled WGS sequence"/>
</dbReference>
<dbReference type="GO" id="GO:0046872">
    <property type="term" value="F:metal ion binding"/>
    <property type="evidence" value="ECO:0007669"/>
    <property type="project" value="UniProtKB-KW"/>
</dbReference>
<dbReference type="SUPFAM" id="SSF46626">
    <property type="entry name" value="Cytochrome c"/>
    <property type="match status" value="1"/>
</dbReference>
<comment type="caution">
    <text evidence="9">The sequence shown here is derived from an EMBL/GenBank/DDBJ whole genome shotgun (WGS) entry which is preliminary data.</text>
</comment>
<dbReference type="InterPro" id="IPR002327">
    <property type="entry name" value="Cyt_c_1A/1B"/>
</dbReference>
<dbReference type="EMBL" id="PGGN01000003">
    <property type="protein sequence ID" value="PSH57139.1"/>
    <property type="molecule type" value="Genomic_DNA"/>
</dbReference>
<dbReference type="InterPro" id="IPR036909">
    <property type="entry name" value="Cyt_c-like_dom_sf"/>
</dbReference>
<feature type="transmembrane region" description="Helical" evidence="7">
    <location>
        <begin position="30"/>
        <end position="47"/>
    </location>
</feature>
<evidence type="ECO:0000256" key="6">
    <source>
        <dbReference type="PROSITE-ProRule" id="PRU00433"/>
    </source>
</evidence>
<keyword evidence="2 6" id="KW-0349">Heme</keyword>
<keyword evidence="1" id="KW-0813">Transport</keyword>
<name>A0A2P7ASE2_9HYPH</name>
<dbReference type="GO" id="GO:0009055">
    <property type="term" value="F:electron transfer activity"/>
    <property type="evidence" value="ECO:0007669"/>
    <property type="project" value="InterPro"/>
</dbReference>
<dbReference type="PROSITE" id="PS51007">
    <property type="entry name" value="CYTC"/>
    <property type="match status" value="1"/>
</dbReference>
<keyword evidence="7" id="KW-0472">Membrane</keyword>
<keyword evidence="5 6" id="KW-0408">Iron</keyword>
<dbReference type="Pfam" id="PF00034">
    <property type="entry name" value="Cytochrom_C"/>
    <property type="match status" value="1"/>
</dbReference>
<dbReference type="PRINTS" id="PR00604">
    <property type="entry name" value="CYTCHRMECIAB"/>
</dbReference>
<evidence type="ECO:0000256" key="4">
    <source>
        <dbReference type="ARBA" id="ARBA00022982"/>
    </source>
</evidence>
<evidence type="ECO:0000313" key="10">
    <source>
        <dbReference type="Proteomes" id="UP000241158"/>
    </source>
</evidence>
<evidence type="ECO:0000259" key="8">
    <source>
        <dbReference type="PROSITE" id="PS51007"/>
    </source>
</evidence>
<keyword evidence="7" id="KW-0812">Transmembrane</keyword>
<sequence>MEAIQVICTTIHATAAPAGDRIKGQAEARFTILMVIAGLFFSFSAVAQEADGQRLFLQRCAACHNIEQGQNKMGPRLLGVVGRVAGSVEGANYSDAMRSSGITWDRQSLNTFLAAPRQMIRGTRMTVSIPDATQRIAIIEYLERQSPD</sequence>
<reference evidence="10" key="1">
    <citation type="submission" date="2017-11" db="EMBL/GenBank/DDBJ databases">
        <authorList>
            <person name="Kuznetsova I."/>
            <person name="Sazanova A."/>
            <person name="Chirak E."/>
            <person name="Safronova V."/>
            <person name="Willems A."/>
        </authorList>
    </citation>
    <scope>NUCLEOTIDE SEQUENCE [LARGE SCALE GENOMIC DNA]</scope>
    <source>
        <strain evidence="10">PEPV15</strain>
    </source>
</reference>
<dbReference type="Gene3D" id="1.10.760.10">
    <property type="entry name" value="Cytochrome c-like domain"/>
    <property type="match status" value="1"/>
</dbReference>